<name>A0A2S4L1Z3_9HYPO</name>
<reference evidence="2 3" key="1">
    <citation type="submission" date="2018-01" db="EMBL/GenBank/DDBJ databases">
        <title>Harnessing the power of phylogenomics to disentangle the directionality and signatures of interkingdom host jumping in the parasitic fungal genus Tolypocladium.</title>
        <authorList>
            <person name="Quandt C.A."/>
            <person name="Patterson W."/>
            <person name="Spatafora J.W."/>
        </authorList>
    </citation>
    <scope>NUCLEOTIDE SEQUENCE [LARGE SCALE GENOMIC DNA]</scope>
    <source>
        <strain evidence="2 3">NRBC 100945</strain>
    </source>
</reference>
<dbReference type="STRING" id="94208.A0A2S4L1Z3"/>
<feature type="region of interest" description="Disordered" evidence="1">
    <location>
        <begin position="151"/>
        <end position="233"/>
    </location>
</feature>
<accession>A0A2S4L1Z3</accession>
<comment type="caution">
    <text evidence="2">The sequence shown here is derived from an EMBL/GenBank/DDBJ whole genome shotgun (WGS) entry which is preliminary data.</text>
</comment>
<feature type="region of interest" description="Disordered" evidence="1">
    <location>
        <begin position="1"/>
        <end position="105"/>
    </location>
</feature>
<dbReference type="Proteomes" id="UP000237481">
    <property type="component" value="Unassembled WGS sequence"/>
</dbReference>
<dbReference type="EMBL" id="PKSG01000320">
    <property type="protein sequence ID" value="POR36454.1"/>
    <property type="molecule type" value="Genomic_DNA"/>
</dbReference>
<evidence type="ECO:0000256" key="1">
    <source>
        <dbReference type="SAM" id="MobiDB-lite"/>
    </source>
</evidence>
<protein>
    <submittedName>
        <fullName evidence="2">Uncharacterized protein</fullName>
    </submittedName>
</protein>
<dbReference type="AlphaFoldDB" id="A0A2S4L1Z3"/>
<sequence>MDPINYIPHSSQRLPPHGDALHGHAGPWMADPQNIATSPWPPHSSVSPLYFPQTQPPRPHSGSDPLQFGLQGALPHPDRSIRGQQQSQQDSIAGQPTPQPNHWGSALHSISELASAASMSQAGAGGLVSHPSEMPAGAALAHGGRAFALQPQGAVNMGPPGATSETHSLPAGGSLFSSPDRLANAYGHATASHLSTPHHHPFNLTPPRRVAQNSSSVAASPNTPGTLQQSHAS</sequence>
<feature type="compositionally biased region" description="Low complexity" evidence="1">
    <location>
        <begin position="82"/>
        <end position="95"/>
    </location>
</feature>
<feature type="compositionally biased region" description="Polar residues" evidence="1">
    <location>
        <begin position="211"/>
        <end position="233"/>
    </location>
</feature>
<gene>
    <name evidence="2" type="ORF">TPAR_03350</name>
</gene>
<organism evidence="2 3">
    <name type="scientific">Tolypocladium paradoxum</name>
    <dbReference type="NCBI Taxonomy" id="94208"/>
    <lineage>
        <taxon>Eukaryota</taxon>
        <taxon>Fungi</taxon>
        <taxon>Dikarya</taxon>
        <taxon>Ascomycota</taxon>
        <taxon>Pezizomycotina</taxon>
        <taxon>Sordariomycetes</taxon>
        <taxon>Hypocreomycetidae</taxon>
        <taxon>Hypocreales</taxon>
        <taxon>Ophiocordycipitaceae</taxon>
        <taxon>Tolypocladium</taxon>
    </lineage>
</organism>
<feature type="non-terminal residue" evidence="2">
    <location>
        <position position="233"/>
    </location>
</feature>
<evidence type="ECO:0000313" key="2">
    <source>
        <dbReference type="EMBL" id="POR36454.1"/>
    </source>
</evidence>
<proteinExistence type="predicted"/>
<keyword evidence="3" id="KW-1185">Reference proteome</keyword>
<evidence type="ECO:0000313" key="3">
    <source>
        <dbReference type="Proteomes" id="UP000237481"/>
    </source>
</evidence>